<dbReference type="EMBL" id="UYRT01086692">
    <property type="protein sequence ID" value="VDN31653.1"/>
    <property type="molecule type" value="Genomic_DNA"/>
</dbReference>
<dbReference type="OrthoDB" id="5799120at2759"/>
<protein>
    <submittedName>
        <fullName evidence="2 4">Uncharacterized protein</fullName>
    </submittedName>
</protein>
<gene>
    <name evidence="2" type="ORF">GPUH_LOCUS18396</name>
</gene>
<organism evidence="4">
    <name type="scientific">Gongylonema pulchrum</name>
    <dbReference type="NCBI Taxonomy" id="637853"/>
    <lineage>
        <taxon>Eukaryota</taxon>
        <taxon>Metazoa</taxon>
        <taxon>Ecdysozoa</taxon>
        <taxon>Nematoda</taxon>
        <taxon>Chromadorea</taxon>
        <taxon>Rhabditida</taxon>
        <taxon>Spirurina</taxon>
        <taxon>Spiruromorpha</taxon>
        <taxon>Spiruroidea</taxon>
        <taxon>Gongylonematidae</taxon>
        <taxon>Gongylonema</taxon>
    </lineage>
</organism>
<keyword evidence="3" id="KW-1185">Reference proteome</keyword>
<reference evidence="4" key="1">
    <citation type="submission" date="2016-06" db="UniProtKB">
        <authorList>
            <consortium name="WormBaseParasite"/>
        </authorList>
    </citation>
    <scope>IDENTIFICATION</scope>
</reference>
<dbReference type="Proteomes" id="UP000271098">
    <property type="component" value="Unassembled WGS sequence"/>
</dbReference>
<evidence type="ECO:0000313" key="4">
    <source>
        <dbReference type="WBParaSite" id="GPUH_0001842001-mRNA-1"/>
    </source>
</evidence>
<evidence type="ECO:0000256" key="1">
    <source>
        <dbReference type="SAM" id="MobiDB-lite"/>
    </source>
</evidence>
<proteinExistence type="predicted"/>
<evidence type="ECO:0000313" key="3">
    <source>
        <dbReference type="Proteomes" id="UP000271098"/>
    </source>
</evidence>
<evidence type="ECO:0000313" key="2">
    <source>
        <dbReference type="EMBL" id="VDN31653.1"/>
    </source>
</evidence>
<sequence>MNQQVLTQAELDEFEERLVKMDFRLRKAKQARDEYVDFLRQKYPFWKPTEISARPPPTSSLQGANKRILDILATSKYHWNLGKQQHAPETQYEPKKFEPNDPIPSRGPALEPDLQRIRKRLAEIASDLENLREHRLHLSTTEYFHSIGHQFWSTENRELPGKKTDSEPLRNFYLIRRQIEQIGEFAFESLCKLKLIYLHSLGVYLAREYSFVNSFLPNNLLVNFTFDFGSTCFIGSSLEYIFLAFLLWKAHCSG</sequence>
<name>A0A183EBQ4_9BILA</name>
<dbReference type="AlphaFoldDB" id="A0A183EBQ4"/>
<reference evidence="2 3" key="2">
    <citation type="submission" date="2018-11" db="EMBL/GenBank/DDBJ databases">
        <authorList>
            <consortium name="Pathogen Informatics"/>
        </authorList>
    </citation>
    <scope>NUCLEOTIDE SEQUENCE [LARGE SCALE GENOMIC DNA]</scope>
</reference>
<dbReference type="WBParaSite" id="GPUH_0001842001-mRNA-1">
    <property type="protein sequence ID" value="GPUH_0001842001-mRNA-1"/>
    <property type="gene ID" value="GPUH_0001842001"/>
</dbReference>
<accession>A0A183EBQ4</accession>
<feature type="region of interest" description="Disordered" evidence="1">
    <location>
        <begin position="84"/>
        <end position="109"/>
    </location>
</feature>